<evidence type="ECO:0000313" key="2">
    <source>
        <dbReference type="Proteomes" id="UP000824469"/>
    </source>
</evidence>
<dbReference type="AlphaFoldDB" id="A0AA38BVH2"/>
<organism evidence="1 2">
    <name type="scientific">Taxus chinensis</name>
    <name type="common">Chinese yew</name>
    <name type="synonym">Taxus wallichiana var. chinensis</name>
    <dbReference type="NCBI Taxonomy" id="29808"/>
    <lineage>
        <taxon>Eukaryota</taxon>
        <taxon>Viridiplantae</taxon>
        <taxon>Streptophyta</taxon>
        <taxon>Embryophyta</taxon>
        <taxon>Tracheophyta</taxon>
        <taxon>Spermatophyta</taxon>
        <taxon>Pinopsida</taxon>
        <taxon>Pinidae</taxon>
        <taxon>Conifers II</taxon>
        <taxon>Cupressales</taxon>
        <taxon>Taxaceae</taxon>
        <taxon>Taxus</taxon>
    </lineage>
</organism>
<protein>
    <submittedName>
        <fullName evidence="1">Uncharacterized protein</fullName>
    </submittedName>
</protein>
<feature type="non-terminal residue" evidence="1">
    <location>
        <position position="51"/>
    </location>
</feature>
<gene>
    <name evidence="1" type="ORF">KI387_034042</name>
</gene>
<accession>A0AA38BVH2</accession>
<evidence type="ECO:0000313" key="1">
    <source>
        <dbReference type="EMBL" id="KAH9289925.1"/>
    </source>
</evidence>
<feature type="non-terminal residue" evidence="1">
    <location>
        <position position="1"/>
    </location>
</feature>
<dbReference type="EMBL" id="JAHRHJ020003813">
    <property type="protein sequence ID" value="KAH9289925.1"/>
    <property type="molecule type" value="Genomic_DNA"/>
</dbReference>
<comment type="caution">
    <text evidence="1">The sequence shown here is derived from an EMBL/GenBank/DDBJ whole genome shotgun (WGS) entry which is preliminary data.</text>
</comment>
<name>A0AA38BVH2_TAXCH</name>
<keyword evidence="2" id="KW-1185">Reference proteome</keyword>
<proteinExistence type="predicted"/>
<sequence length="51" mass="5682">TKGEFDNQNIDWEPMVCVTEGKETLFGKGIIQLKTNAIPRGLVALESNFDN</sequence>
<reference evidence="1 2" key="1">
    <citation type="journal article" date="2021" name="Nat. Plants">
        <title>The Taxus genome provides insights into paclitaxel biosynthesis.</title>
        <authorList>
            <person name="Xiong X."/>
            <person name="Gou J."/>
            <person name="Liao Q."/>
            <person name="Li Y."/>
            <person name="Zhou Q."/>
            <person name="Bi G."/>
            <person name="Li C."/>
            <person name="Du R."/>
            <person name="Wang X."/>
            <person name="Sun T."/>
            <person name="Guo L."/>
            <person name="Liang H."/>
            <person name="Lu P."/>
            <person name="Wu Y."/>
            <person name="Zhang Z."/>
            <person name="Ro D.K."/>
            <person name="Shang Y."/>
            <person name="Huang S."/>
            <person name="Yan J."/>
        </authorList>
    </citation>
    <scope>NUCLEOTIDE SEQUENCE [LARGE SCALE GENOMIC DNA]</scope>
    <source>
        <strain evidence="1">Ta-2019</strain>
    </source>
</reference>
<dbReference type="Proteomes" id="UP000824469">
    <property type="component" value="Unassembled WGS sequence"/>
</dbReference>